<keyword evidence="1" id="KW-0723">Serine/threonine-protein kinase</keyword>
<gene>
    <name evidence="3" type="ORF">HLPR_00080</name>
</gene>
<dbReference type="PANTHER" id="PTHR35526:SF3">
    <property type="entry name" value="ANTI-SIGMA-F FACTOR RSBW"/>
    <property type="match status" value="1"/>
</dbReference>
<dbReference type="InterPro" id="IPR050267">
    <property type="entry name" value="Anti-sigma-factor_SerPK"/>
</dbReference>
<dbReference type="Pfam" id="PF13581">
    <property type="entry name" value="HATPase_c_2"/>
    <property type="match status" value="1"/>
</dbReference>
<dbReference type="KEGG" id="hprf:HLPR_00080"/>
<evidence type="ECO:0000256" key="1">
    <source>
        <dbReference type="ARBA" id="ARBA00022527"/>
    </source>
</evidence>
<name>A0AAU9EAX7_9FIRM</name>
<dbReference type="CDD" id="cd16936">
    <property type="entry name" value="HATPase_RsbW-like"/>
    <property type="match status" value="1"/>
</dbReference>
<accession>A0AAU9EAX7</accession>
<dbReference type="GO" id="GO:0005524">
    <property type="term" value="F:ATP binding"/>
    <property type="evidence" value="ECO:0007669"/>
    <property type="project" value="UniProtKB-KW"/>
</dbReference>
<evidence type="ECO:0000313" key="3">
    <source>
        <dbReference type="EMBL" id="BEP27677.1"/>
    </source>
</evidence>
<dbReference type="InterPro" id="IPR036890">
    <property type="entry name" value="HATPase_C_sf"/>
</dbReference>
<dbReference type="RefSeq" id="WP_338536049.1">
    <property type="nucleotide sequence ID" value="NZ_AP028654.1"/>
</dbReference>
<keyword evidence="1" id="KW-0418">Kinase</keyword>
<protein>
    <submittedName>
        <fullName evidence="3">ATP-binding protein</fullName>
    </submittedName>
</protein>
<feature type="domain" description="Histidine kinase/HSP90-like ATPase" evidence="2">
    <location>
        <begin position="10"/>
        <end position="129"/>
    </location>
</feature>
<keyword evidence="4" id="KW-1185">Reference proteome</keyword>
<dbReference type="SUPFAM" id="SSF55874">
    <property type="entry name" value="ATPase domain of HSP90 chaperone/DNA topoisomerase II/histidine kinase"/>
    <property type="match status" value="1"/>
</dbReference>
<sequence length="135" mass="14962">MKDSILISLPLKSEYISVARLTASIIANKVGFDIEEIEDIKVAIGEACNNAVLHANKEGEFNIKFEVSENTFEAEIIDNGRGFEYNNYKTPDLENPKDHGLGIFIMKSLMDNVEVNSIKNIGTSIKLTKTLIGVQ</sequence>
<organism evidence="3 4">
    <name type="scientific">Helicovermis profundi</name>
    <dbReference type="NCBI Taxonomy" id="3065157"/>
    <lineage>
        <taxon>Bacteria</taxon>
        <taxon>Bacillati</taxon>
        <taxon>Bacillota</taxon>
        <taxon>Clostridia</taxon>
        <taxon>Helicovermis</taxon>
    </lineage>
</organism>
<keyword evidence="3" id="KW-0547">Nucleotide-binding</keyword>
<dbReference type="Gene3D" id="3.30.565.10">
    <property type="entry name" value="Histidine kinase-like ATPase, C-terminal domain"/>
    <property type="match status" value="1"/>
</dbReference>
<dbReference type="InterPro" id="IPR003594">
    <property type="entry name" value="HATPase_dom"/>
</dbReference>
<dbReference type="AlphaFoldDB" id="A0AAU9EAX7"/>
<keyword evidence="1" id="KW-0808">Transferase</keyword>
<keyword evidence="3" id="KW-0067">ATP-binding</keyword>
<evidence type="ECO:0000313" key="4">
    <source>
        <dbReference type="Proteomes" id="UP001321786"/>
    </source>
</evidence>
<dbReference type="PANTHER" id="PTHR35526">
    <property type="entry name" value="ANTI-SIGMA-F FACTOR RSBW-RELATED"/>
    <property type="match status" value="1"/>
</dbReference>
<dbReference type="EMBL" id="AP028654">
    <property type="protein sequence ID" value="BEP27677.1"/>
    <property type="molecule type" value="Genomic_DNA"/>
</dbReference>
<dbReference type="GO" id="GO:0004674">
    <property type="term" value="F:protein serine/threonine kinase activity"/>
    <property type="evidence" value="ECO:0007669"/>
    <property type="project" value="UniProtKB-KW"/>
</dbReference>
<proteinExistence type="predicted"/>
<evidence type="ECO:0000259" key="2">
    <source>
        <dbReference type="Pfam" id="PF13581"/>
    </source>
</evidence>
<dbReference type="Proteomes" id="UP001321786">
    <property type="component" value="Chromosome"/>
</dbReference>
<reference evidence="3 4" key="1">
    <citation type="submission" date="2023-08" db="EMBL/GenBank/DDBJ databases">
        <title>Helicovermis profunda gen. nov., sp. nov., a novel mesophilic, fermentative bacterium within the Bacillota from a deep-sea hydrothermal vent chimney.</title>
        <authorList>
            <person name="Miyazaki U."/>
            <person name="Mizutani D."/>
            <person name="Hashimoto Y."/>
            <person name="Tame A."/>
            <person name="Sawayama S."/>
            <person name="Miyazaki J."/>
            <person name="Takai K."/>
            <person name="Nakagawa S."/>
        </authorList>
    </citation>
    <scope>NUCLEOTIDE SEQUENCE [LARGE SCALE GENOMIC DNA]</scope>
    <source>
        <strain evidence="3 4">S502</strain>
    </source>
</reference>